<evidence type="ECO:0008006" key="4">
    <source>
        <dbReference type="Google" id="ProtNLM"/>
    </source>
</evidence>
<evidence type="ECO:0000313" key="3">
    <source>
        <dbReference type="Proteomes" id="UP000315995"/>
    </source>
</evidence>
<gene>
    <name evidence="2" type="ORF">FIV42_09475</name>
</gene>
<accession>A0A5B8Y7Y9</accession>
<sequence length="423" mass="46046">MKYLQLLIVSLLLASPAAAFARIPVVGDADEDTSFLELGGYVQSVSGVQYRTYDLPEPFDDSSGLNSEVIRLEWSGQLTDKVHFEVHNRLFFQTMSGQGALGTGNVVGLGATAQPDRTLDLSTSLIGEDGLIEDRDDAGLLLDHDIDRAAVTVYTDAADITVGRQGITWGRAMIFPVADLWTRFSPFELDQTQKRGTDAVRVLAYPDFSTELDFIVADKGSLEDLSGGARWGKTLDFGDVFVAGGKFWNELIVMAGISATKDHFRGRLEAAEPYDIDEGDFDLPRVTVGGDYIAADMQLSLEYHFNGAGADSPDGYLAQLQSDVFTRGESYFLGRHYVGGLLSYSGFERTNLSLSVISNVGDPSFIVAPNFRYILSDEADINVGAFQGFGEDPEVDLFGGGADVNSEYGTYGGFVFTQLRVFF</sequence>
<protein>
    <recommendedName>
        <fullName evidence="4">Porin</fullName>
    </recommendedName>
</protein>
<accession>A0A4Y6PT50</accession>
<keyword evidence="3" id="KW-1185">Reference proteome</keyword>
<name>A0A4Y6PT50_PERCE</name>
<dbReference type="AlphaFoldDB" id="A0A4Y6PT50"/>
<evidence type="ECO:0000313" key="2">
    <source>
        <dbReference type="EMBL" id="QDG50955.1"/>
    </source>
</evidence>
<feature type="chain" id="PRO_5030106398" description="Porin" evidence="1">
    <location>
        <begin position="22"/>
        <end position="423"/>
    </location>
</feature>
<dbReference type="OrthoDB" id="5289878at2"/>
<reference evidence="2 3" key="1">
    <citation type="submission" date="2019-06" db="EMBL/GenBank/DDBJ databases">
        <title>Persicimonas caeni gen. nov., sp. nov., a predatory bacterium isolated from solar saltern.</title>
        <authorList>
            <person name="Wang S."/>
        </authorList>
    </citation>
    <scope>NUCLEOTIDE SEQUENCE [LARGE SCALE GENOMIC DNA]</scope>
    <source>
        <strain evidence="2 3">YN101</strain>
    </source>
</reference>
<proteinExistence type="predicted"/>
<keyword evidence="1" id="KW-0732">Signal</keyword>
<organism evidence="2 3">
    <name type="scientific">Persicimonas caeni</name>
    <dbReference type="NCBI Taxonomy" id="2292766"/>
    <lineage>
        <taxon>Bacteria</taxon>
        <taxon>Deltaproteobacteria</taxon>
        <taxon>Bradymonadales</taxon>
        <taxon>Bradymonadaceae</taxon>
        <taxon>Persicimonas</taxon>
    </lineage>
</organism>
<feature type="signal peptide" evidence="1">
    <location>
        <begin position="1"/>
        <end position="21"/>
    </location>
</feature>
<dbReference type="EMBL" id="CP041186">
    <property type="protein sequence ID" value="QDG50955.1"/>
    <property type="molecule type" value="Genomic_DNA"/>
</dbReference>
<evidence type="ECO:0000256" key="1">
    <source>
        <dbReference type="SAM" id="SignalP"/>
    </source>
</evidence>
<dbReference type="RefSeq" id="WP_141197445.1">
    <property type="nucleotide sequence ID" value="NZ_CP041186.1"/>
</dbReference>
<dbReference type="Proteomes" id="UP000315995">
    <property type="component" value="Chromosome"/>
</dbReference>